<dbReference type="SUPFAM" id="SSF46689">
    <property type="entry name" value="Homeodomain-like"/>
    <property type="match status" value="1"/>
</dbReference>
<dbReference type="InterPro" id="IPR009057">
    <property type="entry name" value="Homeodomain-like_sf"/>
</dbReference>
<dbReference type="RefSeq" id="WP_267677614.1">
    <property type="nucleotide sequence ID" value="NZ_CP113088.1"/>
</dbReference>
<dbReference type="AlphaFoldDB" id="A0A9E8MYU3"/>
<evidence type="ECO:0000313" key="3">
    <source>
        <dbReference type="Proteomes" id="UP001164705"/>
    </source>
</evidence>
<dbReference type="InterPro" id="IPR055247">
    <property type="entry name" value="InsJ-like_HTH"/>
</dbReference>
<evidence type="ECO:0000259" key="1">
    <source>
        <dbReference type="Pfam" id="PF13518"/>
    </source>
</evidence>
<dbReference type="EMBL" id="CP113088">
    <property type="protein sequence ID" value="WAC03027.1"/>
    <property type="molecule type" value="Genomic_DNA"/>
</dbReference>
<dbReference type="Pfam" id="PF13518">
    <property type="entry name" value="HTH_28"/>
    <property type="match status" value="1"/>
</dbReference>
<dbReference type="InterPro" id="IPR036388">
    <property type="entry name" value="WH-like_DNA-bd_sf"/>
</dbReference>
<keyword evidence="3" id="KW-1185">Reference proteome</keyword>
<gene>
    <name evidence="2" type="ORF">N7U66_05195</name>
</gene>
<reference evidence="2" key="1">
    <citation type="submission" date="2022-11" db="EMBL/GenBank/DDBJ databases">
        <title>Lacinutrix neustonica HL-RS19T sp. nov., isolated from the surface microlayer sample of brackish Lake Shihwa.</title>
        <authorList>
            <person name="Choi J.Y."/>
            <person name="Hwang C.Y."/>
        </authorList>
    </citation>
    <scope>NUCLEOTIDE SEQUENCE</scope>
    <source>
        <strain evidence="2">HL-RS19</strain>
    </source>
</reference>
<dbReference type="KEGG" id="lnu:N7U66_05195"/>
<dbReference type="Proteomes" id="UP001164705">
    <property type="component" value="Chromosome"/>
</dbReference>
<organism evidence="2 3">
    <name type="scientific">Lacinutrix neustonica</name>
    <dbReference type="NCBI Taxonomy" id="2980107"/>
    <lineage>
        <taxon>Bacteria</taxon>
        <taxon>Pseudomonadati</taxon>
        <taxon>Bacteroidota</taxon>
        <taxon>Flavobacteriia</taxon>
        <taxon>Flavobacteriales</taxon>
        <taxon>Flavobacteriaceae</taxon>
        <taxon>Lacinutrix</taxon>
    </lineage>
</organism>
<evidence type="ECO:0000313" key="2">
    <source>
        <dbReference type="EMBL" id="WAC03027.1"/>
    </source>
</evidence>
<sequence>MPWKETTTMEQKIEFICEWRTGKYTITELCKNFEISRPTAYKLISRFENEGFEGLKRLSKAPINHPNATGENIVESILKLKAKHKLTGC</sequence>
<feature type="domain" description="Insertion element IS150 protein InsJ-like helix-turn-helix" evidence="1">
    <location>
        <begin position="12"/>
        <end position="62"/>
    </location>
</feature>
<dbReference type="Gene3D" id="1.10.10.10">
    <property type="entry name" value="Winged helix-like DNA-binding domain superfamily/Winged helix DNA-binding domain"/>
    <property type="match status" value="1"/>
</dbReference>
<proteinExistence type="predicted"/>
<protein>
    <submittedName>
        <fullName evidence="2">Helix-turn-helix domain-containing protein</fullName>
    </submittedName>
</protein>
<accession>A0A9E8MYU3</accession>
<name>A0A9E8MYU3_9FLAO</name>